<dbReference type="RefSeq" id="WP_072892587.1">
    <property type="nucleotide sequence ID" value="NZ_UAVV01000011.1"/>
</dbReference>
<dbReference type="AlphaFoldDB" id="A0A1M4TLM3"/>
<evidence type="ECO:0000313" key="1">
    <source>
        <dbReference type="EMBL" id="SHE45383.1"/>
    </source>
</evidence>
<organism evidence="1 2">
    <name type="scientific">Clostridium fallax</name>
    <dbReference type="NCBI Taxonomy" id="1533"/>
    <lineage>
        <taxon>Bacteria</taxon>
        <taxon>Bacillati</taxon>
        <taxon>Bacillota</taxon>
        <taxon>Clostridia</taxon>
        <taxon>Eubacteriales</taxon>
        <taxon>Clostridiaceae</taxon>
        <taxon>Clostridium</taxon>
    </lineage>
</organism>
<gene>
    <name evidence="1" type="ORF">SAMN05443638_1039</name>
</gene>
<dbReference type="Proteomes" id="UP000184035">
    <property type="component" value="Unassembled WGS sequence"/>
</dbReference>
<evidence type="ECO:0000313" key="2">
    <source>
        <dbReference type="Proteomes" id="UP000184035"/>
    </source>
</evidence>
<dbReference type="InterPro" id="IPR019700">
    <property type="entry name" value="Sigma-G_inhibitor_Gin"/>
</dbReference>
<reference evidence="1 2" key="1">
    <citation type="submission" date="2016-11" db="EMBL/GenBank/DDBJ databases">
        <authorList>
            <person name="Jaros S."/>
            <person name="Januszkiewicz K."/>
            <person name="Wedrychowicz H."/>
        </authorList>
    </citation>
    <scope>NUCLEOTIDE SEQUENCE [LARGE SCALE GENOMIC DNA]</scope>
    <source>
        <strain evidence="1 2">DSM 2631</strain>
    </source>
</reference>
<name>A0A1M4TLM3_9CLOT</name>
<keyword evidence="2" id="KW-1185">Reference proteome</keyword>
<protein>
    <submittedName>
        <fullName evidence="1">Inhibitor of sigma-G Gin</fullName>
    </submittedName>
</protein>
<sequence>MMENICVVCRKKESNGIIIKGNQICNHCEKKIIHCDANTDFYNYYKKIIQNNIVPKIQKSFL</sequence>
<proteinExistence type="predicted"/>
<accession>A0A1M4TLM3</accession>
<dbReference type="EMBL" id="FQVM01000003">
    <property type="protein sequence ID" value="SHE45383.1"/>
    <property type="molecule type" value="Genomic_DNA"/>
</dbReference>
<dbReference type="Pfam" id="PF10764">
    <property type="entry name" value="Gin"/>
    <property type="match status" value="1"/>
</dbReference>
<dbReference type="STRING" id="1533.SAMN05443638_1039"/>